<comment type="similarity">
    <text evidence="6">Belongs to the BCD1 family.</text>
</comment>
<dbReference type="GO" id="GO:0000492">
    <property type="term" value="P:box C/D snoRNP assembly"/>
    <property type="evidence" value="ECO:0007669"/>
    <property type="project" value="TreeGrafter"/>
</dbReference>
<dbReference type="GO" id="GO:0048254">
    <property type="term" value="P:snoRNA localization"/>
    <property type="evidence" value="ECO:0007669"/>
    <property type="project" value="TreeGrafter"/>
</dbReference>
<dbReference type="PROSITE" id="PS51083">
    <property type="entry name" value="ZF_HIT"/>
    <property type="match status" value="1"/>
</dbReference>
<protein>
    <recommendedName>
        <fullName evidence="9">HIT-type domain-containing protein</fullName>
    </recommendedName>
</protein>
<dbReference type="Proteomes" id="UP000663840">
    <property type="component" value="Unassembled WGS sequence"/>
</dbReference>
<evidence type="ECO:0000256" key="7">
    <source>
        <dbReference type="PROSITE-ProRule" id="PRU00453"/>
    </source>
</evidence>
<dbReference type="Gene3D" id="3.30.60.190">
    <property type="match status" value="1"/>
</dbReference>
<dbReference type="GO" id="GO:0005634">
    <property type="term" value="C:nucleus"/>
    <property type="evidence" value="ECO:0007669"/>
    <property type="project" value="TreeGrafter"/>
</dbReference>
<evidence type="ECO:0000256" key="2">
    <source>
        <dbReference type="ARBA" id="ARBA00022723"/>
    </source>
</evidence>
<name>A0A8H3AS89_9AGAM</name>
<dbReference type="EMBL" id="CAJMWR010001772">
    <property type="protein sequence ID" value="CAE6434009.1"/>
    <property type="molecule type" value="Genomic_DNA"/>
</dbReference>
<dbReference type="GO" id="GO:0070761">
    <property type="term" value="C:pre-snoRNP complex"/>
    <property type="evidence" value="ECO:0007669"/>
    <property type="project" value="TreeGrafter"/>
</dbReference>
<proteinExistence type="inferred from homology"/>
<evidence type="ECO:0000256" key="6">
    <source>
        <dbReference type="ARBA" id="ARBA00049654"/>
    </source>
</evidence>
<evidence type="ECO:0000313" key="11">
    <source>
        <dbReference type="Proteomes" id="UP000663840"/>
    </source>
</evidence>
<dbReference type="CDD" id="cd23023">
    <property type="entry name" value="zf-HIT_BCD1"/>
    <property type="match status" value="1"/>
</dbReference>
<dbReference type="PANTHER" id="PTHR13483:SF3">
    <property type="entry name" value="BOX C_D SNORNA PROTEIN 1"/>
    <property type="match status" value="1"/>
</dbReference>
<dbReference type="Pfam" id="PF04438">
    <property type="entry name" value="zf-HIT"/>
    <property type="match status" value="1"/>
</dbReference>
<feature type="region of interest" description="Disordered" evidence="8">
    <location>
        <begin position="294"/>
        <end position="335"/>
    </location>
</feature>
<feature type="domain" description="HIT-type" evidence="9">
    <location>
        <begin position="14"/>
        <end position="47"/>
    </location>
</feature>
<dbReference type="OrthoDB" id="3256736at2759"/>
<accession>A0A8H3AS89</accession>
<comment type="caution">
    <text evidence="10">The sequence shown here is derived from an EMBL/GenBank/DDBJ whole genome shotgun (WGS) entry which is preliminary data.</text>
</comment>
<keyword evidence="3 7" id="KW-0863">Zinc-finger</keyword>
<dbReference type="InterPro" id="IPR051639">
    <property type="entry name" value="BCD1"/>
</dbReference>
<evidence type="ECO:0000313" key="10">
    <source>
        <dbReference type="EMBL" id="CAE6434009.1"/>
    </source>
</evidence>
<dbReference type="SUPFAM" id="SSF144232">
    <property type="entry name" value="HIT/MYND zinc finger-like"/>
    <property type="match status" value="1"/>
</dbReference>
<keyword evidence="1" id="KW-0597">Phosphoprotein</keyword>
<dbReference type="InterPro" id="IPR057721">
    <property type="entry name" value="BCD1_alpha/beta"/>
</dbReference>
<dbReference type="Pfam" id="PF25790">
    <property type="entry name" value="BCD1"/>
    <property type="match status" value="1"/>
</dbReference>
<keyword evidence="4" id="KW-0862">Zinc</keyword>
<evidence type="ECO:0000256" key="3">
    <source>
        <dbReference type="ARBA" id="ARBA00022771"/>
    </source>
</evidence>
<evidence type="ECO:0000256" key="5">
    <source>
        <dbReference type="ARBA" id="ARBA00049598"/>
    </source>
</evidence>
<evidence type="ECO:0000256" key="4">
    <source>
        <dbReference type="ARBA" id="ARBA00022833"/>
    </source>
</evidence>
<evidence type="ECO:0000259" key="9">
    <source>
        <dbReference type="PROSITE" id="PS51083"/>
    </source>
</evidence>
<evidence type="ECO:0000256" key="8">
    <source>
        <dbReference type="SAM" id="MobiDB-lite"/>
    </source>
</evidence>
<comment type="function">
    <text evidence="5">Required for box C/D snoRNAs accumulation involved in snoRNA processing, snoRNA transport to the nucleolus and ribosome biogenesis.</text>
</comment>
<reference evidence="10" key="1">
    <citation type="submission" date="2021-01" db="EMBL/GenBank/DDBJ databases">
        <authorList>
            <person name="Kaushik A."/>
        </authorList>
    </citation>
    <scope>NUCLEOTIDE SEQUENCE</scope>
    <source>
        <strain evidence="10">AG1-1A</strain>
    </source>
</reference>
<organism evidence="10 11">
    <name type="scientific">Rhizoctonia solani</name>
    <dbReference type="NCBI Taxonomy" id="456999"/>
    <lineage>
        <taxon>Eukaryota</taxon>
        <taxon>Fungi</taxon>
        <taxon>Dikarya</taxon>
        <taxon>Basidiomycota</taxon>
        <taxon>Agaricomycotina</taxon>
        <taxon>Agaricomycetes</taxon>
        <taxon>Cantharellales</taxon>
        <taxon>Ceratobasidiaceae</taxon>
        <taxon>Rhizoctonia</taxon>
    </lineage>
</organism>
<dbReference type="PANTHER" id="PTHR13483">
    <property type="entry name" value="BOX C_D SNORNA PROTEIN 1-RELATED"/>
    <property type="match status" value="1"/>
</dbReference>
<evidence type="ECO:0000256" key="1">
    <source>
        <dbReference type="ARBA" id="ARBA00022553"/>
    </source>
</evidence>
<keyword evidence="2" id="KW-0479">Metal-binding</keyword>
<dbReference type="GO" id="GO:0000463">
    <property type="term" value="P:maturation of LSU-rRNA from tricistronic rRNA transcript (SSU-rRNA, 5.8S rRNA, LSU-rRNA)"/>
    <property type="evidence" value="ECO:0007669"/>
    <property type="project" value="TreeGrafter"/>
</dbReference>
<dbReference type="AlphaFoldDB" id="A0A8H3AS89"/>
<gene>
    <name evidence="10" type="ORF">RDB_LOCUS69086</name>
</gene>
<dbReference type="InterPro" id="IPR007529">
    <property type="entry name" value="Znf_HIT"/>
</dbReference>
<dbReference type="GO" id="GO:0008270">
    <property type="term" value="F:zinc ion binding"/>
    <property type="evidence" value="ECO:0007669"/>
    <property type="project" value="UniProtKB-UniRule"/>
</dbReference>
<sequence length="355" mass="38870">MSEPVPGPSTVSQCALCSQPSKYTCPRCSVKTCSLVCSKSHKSKDNCSGERDKAKYVPMNEYGWGALADDYSYLEDLGRNVATWGSDLSKGKGKWKGRSPKLEALRVQLATRDIKIQFVAEGMEKRRLNQSSWDPRTKTINLTVEFIFHLQGSQPIRILTHRNNLSAPLETSLASHLKHKSDVPADILSLMTTNGSQILYTIARNQLPGQETKYQAPTLAIRLGSTSAAARPKIRKVFYPLDPNRSLQECLKGQEMVEYPTIDVFASKTVFLASRLGELGENGVEIREEPPLKKRKTDTGIGGLVGYGDDSQSDSDVSHGAGSEEEGIGILGVYESAEDVDEGLGESLDSNNHSS</sequence>